<evidence type="ECO:0000256" key="1">
    <source>
        <dbReference type="ARBA" id="ARBA00005695"/>
    </source>
</evidence>
<evidence type="ECO:0000256" key="4">
    <source>
        <dbReference type="SAM" id="SignalP"/>
    </source>
</evidence>
<keyword evidence="7" id="KW-1185">Reference proteome</keyword>
<dbReference type="InterPro" id="IPR000914">
    <property type="entry name" value="SBP_5_dom"/>
</dbReference>
<feature type="signal peptide" evidence="4">
    <location>
        <begin position="1"/>
        <end position="21"/>
    </location>
</feature>
<dbReference type="EMBL" id="CP094929">
    <property type="protein sequence ID" value="UOM50703.1"/>
    <property type="molecule type" value="Genomic_DNA"/>
</dbReference>
<dbReference type="PIRSF" id="PIRSF002741">
    <property type="entry name" value="MppA"/>
    <property type="match status" value="1"/>
</dbReference>
<protein>
    <submittedName>
        <fullName evidence="6">ABC transporter substrate-binding protein</fullName>
    </submittedName>
</protein>
<keyword evidence="3 4" id="KW-0732">Signal</keyword>
<feature type="chain" id="PRO_5047311731" evidence="4">
    <location>
        <begin position="22"/>
        <end position="529"/>
    </location>
</feature>
<keyword evidence="2" id="KW-0813">Transport</keyword>
<evidence type="ECO:0000313" key="7">
    <source>
        <dbReference type="Proteomes" id="UP000829708"/>
    </source>
</evidence>
<evidence type="ECO:0000256" key="2">
    <source>
        <dbReference type="ARBA" id="ARBA00022448"/>
    </source>
</evidence>
<dbReference type="PANTHER" id="PTHR30290">
    <property type="entry name" value="PERIPLASMIC BINDING COMPONENT OF ABC TRANSPORTER"/>
    <property type="match status" value="1"/>
</dbReference>
<dbReference type="InterPro" id="IPR039424">
    <property type="entry name" value="SBP_5"/>
</dbReference>
<name>A0ABY4D8T8_9SPIR</name>
<sequence length="529" mass="59052">MKMRRILAILVTLLLVTNVWAGGNAEAPSTAQDAGPKEIVLRVGIDADPGTLAPFVKSGSGFATISYTLYEYLGELSEVGGVLEGYIMKEYKEVAPLVYEVTIYDYVHDTAGNHINADDVIFSIAKMKEMGGSGNMRYIDSFEKVSDYTIRLKLNSNFVGGLNKVIASCRIVSKKAFEASKDGMATTPIGTTGYELEKYVPGSVVRFRKTNNHWQKDASKLATLQAANPDVIEYKIIKESAQMAIALETKTIDLAVNMSNIDAQRFMDNKAYTVFQNASNITNQMYLNLDTDSVFYNNLPLRMAVLRSIDKQGLVKGAVSGYGAPLKDFGSNQFPDFNPKWENEDYNDYDPVKAKALLAEAGYKPNELTLRIMTDNTPIRNKVAQMIQGYLMATGIKATILQYDQALFNNYKIDTKDKYEWDIMLDNTGASDYLVSMYRAKFDSRQYSNGTTNGVKDETLQKYVDRANALDGHSTTDVDNLHYYMKEQAYAMGLFSHITFMVGRDGIETLTYDAKCYPAPANTEFNAKY</sequence>
<dbReference type="Pfam" id="PF00496">
    <property type="entry name" value="SBP_bac_5"/>
    <property type="match status" value="1"/>
</dbReference>
<proteinExistence type="inferred from homology"/>
<dbReference type="RefSeq" id="WP_244772090.1">
    <property type="nucleotide sequence ID" value="NZ_CP094929.1"/>
</dbReference>
<reference evidence="7" key="1">
    <citation type="journal article" date="2024" name="J Bioinform Genom">
        <title>Complete genome sequence of the type strain bacterium Sphaerochaeta associata GLS2t (VKM B-2742)t.</title>
        <authorList>
            <person name="Troshina O.Y."/>
            <person name="Tepeeva A.N."/>
            <person name="Arzamasceva V.O."/>
            <person name="Whitman W.B."/>
            <person name="Varghese N."/>
            <person name="Shapiro N."/>
            <person name="Woyke T."/>
            <person name="Kripides N.C."/>
            <person name="Vasilenko O.V."/>
        </authorList>
    </citation>
    <scope>NUCLEOTIDE SEQUENCE [LARGE SCALE GENOMIC DNA]</scope>
    <source>
        <strain evidence="7">GLS2T</strain>
    </source>
</reference>
<dbReference type="InterPro" id="IPR030678">
    <property type="entry name" value="Peptide/Ni-bd"/>
</dbReference>
<accession>A0ABY4D8T8</accession>
<evidence type="ECO:0000313" key="6">
    <source>
        <dbReference type="EMBL" id="UOM50703.1"/>
    </source>
</evidence>
<dbReference type="CDD" id="cd00995">
    <property type="entry name" value="PBP2_NikA_DppA_OppA_like"/>
    <property type="match status" value="1"/>
</dbReference>
<dbReference type="PANTHER" id="PTHR30290:SF9">
    <property type="entry name" value="OLIGOPEPTIDE-BINDING PROTEIN APPA"/>
    <property type="match status" value="1"/>
</dbReference>
<gene>
    <name evidence="6" type="ORF">MUG09_14155</name>
</gene>
<comment type="similarity">
    <text evidence="1">Belongs to the bacterial solute-binding protein 5 family.</text>
</comment>
<feature type="domain" description="Solute-binding protein family 5" evidence="5">
    <location>
        <begin position="97"/>
        <end position="434"/>
    </location>
</feature>
<dbReference type="Gene3D" id="3.40.190.10">
    <property type="entry name" value="Periplasmic binding protein-like II"/>
    <property type="match status" value="1"/>
</dbReference>
<dbReference type="Gene3D" id="3.90.76.10">
    <property type="entry name" value="Dipeptide-binding Protein, Domain 1"/>
    <property type="match status" value="1"/>
</dbReference>
<evidence type="ECO:0000256" key="3">
    <source>
        <dbReference type="ARBA" id="ARBA00022729"/>
    </source>
</evidence>
<dbReference type="Proteomes" id="UP000829708">
    <property type="component" value="Chromosome"/>
</dbReference>
<organism evidence="6 7">
    <name type="scientific">Sphaerochaeta associata</name>
    <dbReference type="NCBI Taxonomy" id="1129264"/>
    <lineage>
        <taxon>Bacteria</taxon>
        <taxon>Pseudomonadati</taxon>
        <taxon>Spirochaetota</taxon>
        <taxon>Spirochaetia</taxon>
        <taxon>Spirochaetales</taxon>
        <taxon>Sphaerochaetaceae</taxon>
        <taxon>Sphaerochaeta</taxon>
    </lineage>
</organism>
<evidence type="ECO:0000259" key="5">
    <source>
        <dbReference type="Pfam" id="PF00496"/>
    </source>
</evidence>
<dbReference type="SUPFAM" id="SSF53850">
    <property type="entry name" value="Periplasmic binding protein-like II"/>
    <property type="match status" value="1"/>
</dbReference>
<dbReference type="Gene3D" id="3.10.105.10">
    <property type="entry name" value="Dipeptide-binding Protein, Domain 3"/>
    <property type="match status" value="1"/>
</dbReference>